<accession>A0A135UU84</accession>
<reference evidence="2 3" key="1">
    <citation type="submission" date="2014-02" db="EMBL/GenBank/DDBJ databases">
        <title>The genome sequence of Colletotrichum salicis CBS 607.94.</title>
        <authorList>
            <person name="Baroncelli R."/>
            <person name="Thon M.R."/>
        </authorList>
    </citation>
    <scope>NUCLEOTIDE SEQUENCE [LARGE SCALE GENOMIC DNA]</scope>
    <source>
        <strain evidence="2 3">CBS 607.94</strain>
    </source>
</reference>
<sequence length="171" mass="19020">MRRSPSPTLPCPVKLLPVLLSPYKSHPVAAFCPYVAHLRKKGTKQRQTETAPSTGTISFCLHLHQFANRNQADLHLHLPTPELLPASAVQHLPATTRTVYRTYLTSGITKLRRKARLQLHLTSWQQRPRQFSHLSPLLLSPPFLPSNTPRSSSSLSGPAVADIQSSTPRLT</sequence>
<gene>
    <name evidence="2" type="ORF">CSAL01_08138</name>
</gene>
<organism evidence="2 3">
    <name type="scientific">Colletotrichum salicis</name>
    <dbReference type="NCBI Taxonomy" id="1209931"/>
    <lineage>
        <taxon>Eukaryota</taxon>
        <taxon>Fungi</taxon>
        <taxon>Dikarya</taxon>
        <taxon>Ascomycota</taxon>
        <taxon>Pezizomycotina</taxon>
        <taxon>Sordariomycetes</taxon>
        <taxon>Hypocreomycetidae</taxon>
        <taxon>Glomerellales</taxon>
        <taxon>Glomerellaceae</taxon>
        <taxon>Colletotrichum</taxon>
        <taxon>Colletotrichum acutatum species complex</taxon>
    </lineage>
</organism>
<keyword evidence="3" id="KW-1185">Reference proteome</keyword>
<dbReference type="Proteomes" id="UP000070121">
    <property type="component" value="Unassembled WGS sequence"/>
</dbReference>
<evidence type="ECO:0000313" key="3">
    <source>
        <dbReference type="Proteomes" id="UP000070121"/>
    </source>
</evidence>
<protein>
    <submittedName>
        <fullName evidence="2">Uncharacterized protein</fullName>
    </submittedName>
</protein>
<proteinExistence type="predicted"/>
<evidence type="ECO:0000256" key="1">
    <source>
        <dbReference type="SAM" id="MobiDB-lite"/>
    </source>
</evidence>
<dbReference type="AlphaFoldDB" id="A0A135UU84"/>
<feature type="region of interest" description="Disordered" evidence="1">
    <location>
        <begin position="145"/>
        <end position="171"/>
    </location>
</feature>
<comment type="caution">
    <text evidence="2">The sequence shown here is derived from an EMBL/GenBank/DDBJ whole genome shotgun (WGS) entry which is preliminary data.</text>
</comment>
<evidence type="ECO:0000313" key="2">
    <source>
        <dbReference type="EMBL" id="KXH63959.1"/>
    </source>
</evidence>
<name>A0A135UU84_9PEZI</name>
<dbReference type="EMBL" id="JFFI01001030">
    <property type="protein sequence ID" value="KXH63959.1"/>
    <property type="molecule type" value="Genomic_DNA"/>
</dbReference>